<dbReference type="Proteomes" id="UP000298663">
    <property type="component" value="Unassembled WGS sequence"/>
</dbReference>
<keyword evidence="3" id="KW-1185">Reference proteome</keyword>
<name>A0A4U5LXR8_STECR</name>
<evidence type="ECO:0008006" key="4">
    <source>
        <dbReference type="Google" id="ProtNLM"/>
    </source>
</evidence>
<dbReference type="AlphaFoldDB" id="A0A4U5LXR8"/>
<evidence type="ECO:0000313" key="3">
    <source>
        <dbReference type="Proteomes" id="UP000298663"/>
    </source>
</evidence>
<feature type="signal peptide" evidence="1">
    <location>
        <begin position="1"/>
        <end position="19"/>
    </location>
</feature>
<feature type="chain" id="PRO_5020748229" description="Saposin B-type domain-containing protein" evidence="1">
    <location>
        <begin position="20"/>
        <end position="206"/>
    </location>
</feature>
<evidence type="ECO:0000313" key="2">
    <source>
        <dbReference type="EMBL" id="TKR61041.1"/>
    </source>
</evidence>
<reference evidence="2 3" key="1">
    <citation type="journal article" date="2015" name="Genome Biol.">
        <title>Comparative genomics of Steinernema reveals deeply conserved gene regulatory networks.</title>
        <authorList>
            <person name="Dillman A.R."/>
            <person name="Macchietto M."/>
            <person name="Porter C.F."/>
            <person name="Rogers A."/>
            <person name="Williams B."/>
            <person name="Antoshechkin I."/>
            <person name="Lee M.M."/>
            <person name="Goodwin Z."/>
            <person name="Lu X."/>
            <person name="Lewis E.E."/>
            <person name="Goodrich-Blair H."/>
            <person name="Stock S.P."/>
            <person name="Adams B.J."/>
            <person name="Sternberg P.W."/>
            <person name="Mortazavi A."/>
        </authorList>
    </citation>
    <scope>NUCLEOTIDE SEQUENCE [LARGE SCALE GENOMIC DNA]</scope>
    <source>
        <strain evidence="2 3">ALL</strain>
    </source>
</reference>
<gene>
    <name evidence="2" type="ORF">L596_028208</name>
</gene>
<comment type="caution">
    <text evidence="2">The sequence shown here is derived from an EMBL/GenBank/DDBJ whole genome shotgun (WGS) entry which is preliminary data.</text>
</comment>
<protein>
    <recommendedName>
        <fullName evidence="4">Saposin B-type domain-containing protein</fullName>
    </recommendedName>
</protein>
<organism evidence="2 3">
    <name type="scientific">Steinernema carpocapsae</name>
    <name type="common">Entomopathogenic nematode</name>
    <dbReference type="NCBI Taxonomy" id="34508"/>
    <lineage>
        <taxon>Eukaryota</taxon>
        <taxon>Metazoa</taxon>
        <taxon>Ecdysozoa</taxon>
        <taxon>Nematoda</taxon>
        <taxon>Chromadorea</taxon>
        <taxon>Rhabditida</taxon>
        <taxon>Tylenchina</taxon>
        <taxon>Panagrolaimomorpha</taxon>
        <taxon>Strongyloidoidea</taxon>
        <taxon>Steinernematidae</taxon>
        <taxon>Steinernema</taxon>
    </lineage>
</organism>
<dbReference type="OrthoDB" id="10636611at2759"/>
<proteinExistence type="predicted"/>
<dbReference type="EMBL" id="AZBU02000011">
    <property type="protein sequence ID" value="TKR61041.1"/>
    <property type="molecule type" value="Genomic_DNA"/>
</dbReference>
<sequence length="206" mass="22751">MRPRHLLAFLSFSFTVAFPTTFSTSEQCTACLFAAHLLKGNAGSALKLFNTCEQIEGCNAPMEHCEILAGLPELPPKGTSKVVDTLHVTIGSAKTLCEKDSKQAVFMHQDVLCTICSLVENILRFFNNAVFGSKFEDSVRKILLEVCNFRLVQFDPLCAKLFFKGDLFNDIFTGLRNSLGEFYNILGVEGMGCPALDQLQNVCFST</sequence>
<evidence type="ECO:0000256" key="1">
    <source>
        <dbReference type="SAM" id="SignalP"/>
    </source>
</evidence>
<keyword evidence="1" id="KW-0732">Signal</keyword>
<reference evidence="2 3" key="2">
    <citation type="journal article" date="2019" name="G3 (Bethesda)">
        <title>Hybrid Assembly of the Genome of the Entomopathogenic Nematode Steinernema carpocapsae Identifies the X-Chromosome.</title>
        <authorList>
            <person name="Serra L."/>
            <person name="Macchietto M."/>
            <person name="Macias-Munoz A."/>
            <person name="McGill C.J."/>
            <person name="Rodriguez I.M."/>
            <person name="Rodriguez B."/>
            <person name="Murad R."/>
            <person name="Mortazavi A."/>
        </authorList>
    </citation>
    <scope>NUCLEOTIDE SEQUENCE [LARGE SCALE GENOMIC DNA]</scope>
    <source>
        <strain evidence="2 3">ALL</strain>
    </source>
</reference>
<accession>A0A4U5LXR8</accession>